<evidence type="ECO:0000256" key="5">
    <source>
        <dbReference type="ARBA" id="ARBA00022694"/>
    </source>
</evidence>
<dbReference type="PIRSF" id="PIRSF006621">
    <property type="entry name" value="Dus"/>
    <property type="match status" value="1"/>
</dbReference>
<comment type="catalytic activity">
    <reaction evidence="9">
        <text>5,6-dihydrouridine(20) in tRNA + NAD(+) = uridine(20) in tRNA + NADH + H(+)</text>
        <dbReference type="Rhea" id="RHEA:53340"/>
        <dbReference type="Rhea" id="RHEA-COMP:13533"/>
        <dbReference type="Rhea" id="RHEA-COMP:13534"/>
        <dbReference type="ChEBI" id="CHEBI:15378"/>
        <dbReference type="ChEBI" id="CHEBI:57540"/>
        <dbReference type="ChEBI" id="CHEBI:57945"/>
        <dbReference type="ChEBI" id="CHEBI:65315"/>
        <dbReference type="ChEBI" id="CHEBI:74443"/>
        <dbReference type="EC" id="1.3.1.91"/>
    </reaction>
</comment>
<organism evidence="14 15">
    <name type="scientific">Limnobacter thiooxidans</name>
    <dbReference type="NCBI Taxonomy" id="131080"/>
    <lineage>
        <taxon>Bacteria</taxon>
        <taxon>Pseudomonadati</taxon>
        <taxon>Pseudomonadota</taxon>
        <taxon>Betaproteobacteria</taxon>
        <taxon>Burkholderiales</taxon>
        <taxon>Burkholderiaceae</taxon>
        <taxon>Limnobacter</taxon>
    </lineage>
</organism>
<dbReference type="PANTHER" id="PTHR42907:SF1">
    <property type="entry name" value="FMN-LINKED OXIDOREDUCTASES SUPERFAMILY PROTEIN"/>
    <property type="match status" value="1"/>
</dbReference>
<evidence type="ECO:0000313" key="15">
    <source>
        <dbReference type="Proteomes" id="UP001329151"/>
    </source>
</evidence>
<dbReference type="NCBIfam" id="TIGR00742">
    <property type="entry name" value="yjbN"/>
    <property type="match status" value="1"/>
</dbReference>
<sequence length="337" mass="38213">MTFKPRTLSVAPMIDWTDRHCRRFHRAISQHTWVYTEMITTGALVFGDRKRFLAFNEEEHPVAFQVGGSDPDHLGQCAKWIEQAGYDELNLNVGCPSERVQKGSFGACLMAEPDLVADCVKAMRDNCQLEVTVKHRIGLDYDETENMLYDFVGKVSEAGCQTFIVHARNAVLKGLSPKENRDIPPLRYEVVKRLKQHFPSLQFILNGGITTIEEIQAHLQWADGCMIGREAYSNPWLLARFDEIIAEKEGFELGNTAEQAKTRFDVIDELRSYAHQQLSQGESIRNITKSWLGLFHGQAGGRLYRQVLSDSTLLKANNWQVVEDALAKMAKHASPMQ</sequence>
<dbReference type="InterPro" id="IPR004653">
    <property type="entry name" value="DusA"/>
</dbReference>
<dbReference type="Gene3D" id="3.20.20.70">
    <property type="entry name" value="Aldolase class I"/>
    <property type="match status" value="1"/>
</dbReference>
<evidence type="ECO:0000313" key="14">
    <source>
        <dbReference type="EMBL" id="BET26474.1"/>
    </source>
</evidence>
<evidence type="ECO:0000256" key="8">
    <source>
        <dbReference type="ARBA" id="ARBA00023002"/>
    </source>
</evidence>
<feature type="site" description="Interacts with tRNA; defines subfamily-specific binding signature" evidence="9">
    <location>
        <position position="305"/>
    </location>
</feature>
<dbReference type="Pfam" id="PF01207">
    <property type="entry name" value="Dus"/>
    <property type="match status" value="1"/>
</dbReference>
<keyword evidence="2 9" id="KW-0820">tRNA-binding</keyword>
<dbReference type="GO" id="GO:0050660">
    <property type="term" value="F:flavin adenine dinucleotide binding"/>
    <property type="evidence" value="ECO:0007669"/>
    <property type="project" value="InterPro"/>
</dbReference>
<evidence type="ECO:0000256" key="7">
    <source>
        <dbReference type="ARBA" id="ARBA00022884"/>
    </source>
</evidence>
<dbReference type="PROSITE" id="PS01136">
    <property type="entry name" value="UPF0034"/>
    <property type="match status" value="1"/>
</dbReference>
<dbReference type="Proteomes" id="UP001329151">
    <property type="component" value="Chromosome"/>
</dbReference>
<feature type="binding site" evidence="9 12">
    <location>
        <position position="166"/>
    </location>
    <ligand>
        <name>FMN</name>
        <dbReference type="ChEBI" id="CHEBI:58210"/>
    </ligand>
</feature>
<dbReference type="InterPro" id="IPR018517">
    <property type="entry name" value="tRNA_hU_synthase_CS"/>
</dbReference>
<dbReference type="KEGG" id="lto:RGQ30_19750"/>
<keyword evidence="5 9" id="KW-0819">tRNA processing</keyword>
<dbReference type="GO" id="GO:0010181">
    <property type="term" value="F:FMN binding"/>
    <property type="evidence" value="ECO:0007669"/>
    <property type="project" value="UniProtKB-UniRule"/>
</dbReference>
<dbReference type="Gene3D" id="1.20.120.1460">
    <property type="match status" value="1"/>
</dbReference>
<dbReference type="GO" id="GO:0000049">
    <property type="term" value="F:tRNA binding"/>
    <property type="evidence" value="ECO:0007669"/>
    <property type="project" value="UniProtKB-UniRule"/>
</dbReference>
<comment type="function">
    <text evidence="9">Catalyzes the synthesis of 5,6-dihydrouridine (D), a modified base found in the D-loop of most tRNAs, via the reduction of the C5-C6 double bond in target uridines. Specifically modifies U20 and U20a in tRNAs.</text>
</comment>
<feature type="site" description="Interacts with tRNA; defines subfamily-specific binding signature" evidence="9">
    <location>
        <position position="302"/>
    </location>
</feature>
<feature type="binding site" evidence="9 12">
    <location>
        <position position="65"/>
    </location>
    <ligand>
        <name>FMN</name>
        <dbReference type="ChEBI" id="CHEBI:58210"/>
    </ligand>
</feature>
<evidence type="ECO:0000256" key="11">
    <source>
        <dbReference type="PIRSR" id="PIRSR006621-1"/>
    </source>
</evidence>
<comment type="caution">
    <text evidence="9">Lacks conserved residue(s) required for the propagation of feature annotation.</text>
</comment>
<comment type="similarity">
    <text evidence="9">Belongs to the Dus family. DusA subfamily.</text>
</comment>
<evidence type="ECO:0000256" key="9">
    <source>
        <dbReference type="HAMAP-Rule" id="MF_02041"/>
    </source>
</evidence>
<evidence type="ECO:0000256" key="4">
    <source>
        <dbReference type="ARBA" id="ARBA00022643"/>
    </source>
</evidence>
<evidence type="ECO:0000256" key="6">
    <source>
        <dbReference type="ARBA" id="ARBA00022857"/>
    </source>
</evidence>
<gene>
    <name evidence="9 14" type="primary">dusA</name>
    <name evidence="14" type="ORF">RGQ30_19750</name>
</gene>
<comment type="similarity">
    <text evidence="10">Belongs to the dus family.</text>
</comment>
<feature type="site" description="Interacts with tRNA" evidence="9">
    <location>
        <position position="181"/>
    </location>
</feature>
<proteinExistence type="inferred from homology"/>
<feature type="site" description="Interacts with tRNA; defines subfamily-specific binding signature" evidence="9">
    <location>
        <position position="178"/>
    </location>
</feature>
<comment type="catalytic activity">
    <reaction evidence="9">
        <text>5,6-dihydrouridine(20) in tRNA + NADP(+) = uridine(20) in tRNA + NADPH + H(+)</text>
        <dbReference type="Rhea" id="RHEA:53336"/>
        <dbReference type="Rhea" id="RHEA-COMP:13533"/>
        <dbReference type="Rhea" id="RHEA-COMP:13534"/>
        <dbReference type="ChEBI" id="CHEBI:15378"/>
        <dbReference type="ChEBI" id="CHEBI:57783"/>
        <dbReference type="ChEBI" id="CHEBI:58349"/>
        <dbReference type="ChEBI" id="CHEBI:65315"/>
        <dbReference type="ChEBI" id="CHEBI:74443"/>
        <dbReference type="EC" id="1.3.1.91"/>
    </reaction>
</comment>
<protein>
    <recommendedName>
        <fullName evidence="9">tRNA-dihydrouridine(20/20a) synthase</fullName>
        <ecNumber evidence="9">1.3.1.91</ecNumber>
    </recommendedName>
    <alternativeName>
        <fullName evidence="9">U20-specific dihydrouridine synthase</fullName>
        <shortName evidence="9">U20-specific Dus</shortName>
    </alternativeName>
    <alternativeName>
        <fullName evidence="9">tRNA-dihydrouridine synthase A</fullName>
    </alternativeName>
</protein>
<dbReference type="InterPro" id="IPR001269">
    <property type="entry name" value="DUS_fam"/>
</dbReference>
<evidence type="ECO:0000256" key="12">
    <source>
        <dbReference type="PIRSR" id="PIRSR006621-2"/>
    </source>
</evidence>
<dbReference type="AlphaFoldDB" id="A0AA86M8R1"/>
<dbReference type="InterPro" id="IPR035587">
    <property type="entry name" value="DUS-like_FMN-bd"/>
</dbReference>
<dbReference type="EMBL" id="AP028947">
    <property type="protein sequence ID" value="BET26474.1"/>
    <property type="molecule type" value="Genomic_DNA"/>
</dbReference>
<keyword evidence="15" id="KW-1185">Reference proteome</keyword>
<evidence type="ECO:0000256" key="2">
    <source>
        <dbReference type="ARBA" id="ARBA00022555"/>
    </source>
</evidence>
<keyword evidence="6 9" id="KW-0521">NADP</keyword>
<evidence type="ECO:0000259" key="13">
    <source>
        <dbReference type="Pfam" id="PF01207"/>
    </source>
</evidence>
<keyword evidence="8 9" id="KW-0560">Oxidoreductase</keyword>
<feature type="binding site" evidence="9 12">
    <location>
        <begin position="228"/>
        <end position="229"/>
    </location>
    <ligand>
        <name>FMN</name>
        <dbReference type="ChEBI" id="CHEBI:58210"/>
    </ligand>
</feature>
<comment type="catalytic activity">
    <reaction evidence="9">
        <text>5,6-dihydrouridine(20a) in tRNA + NAD(+) = uridine(20a) in tRNA + NADH + H(+)</text>
        <dbReference type="Rhea" id="RHEA:53348"/>
        <dbReference type="Rhea" id="RHEA-COMP:13535"/>
        <dbReference type="Rhea" id="RHEA-COMP:13536"/>
        <dbReference type="ChEBI" id="CHEBI:15378"/>
        <dbReference type="ChEBI" id="CHEBI:57540"/>
        <dbReference type="ChEBI" id="CHEBI:57945"/>
        <dbReference type="ChEBI" id="CHEBI:65315"/>
        <dbReference type="ChEBI" id="CHEBI:74443"/>
    </reaction>
</comment>
<dbReference type="InterPro" id="IPR013785">
    <property type="entry name" value="Aldolase_TIM"/>
</dbReference>
<dbReference type="SUPFAM" id="SSF51395">
    <property type="entry name" value="FMN-linked oxidoreductases"/>
    <property type="match status" value="1"/>
</dbReference>
<keyword evidence="7 9" id="KW-0694">RNA-binding</keyword>
<dbReference type="PANTHER" id="PTHR42907">
    <property type="entry name" value="FMN-LINKED OXIDOREDUCTASES SUPERFAMILY PROTEIN"/>
    <property type="match status" value="1"/>
</dbReference>
<keyword evidence="3 9" id="KW-0285">Flavoprotein</keyword>
<evidence type="ECO:0000256" key="10">
    <source>
        <dbReference type="PIRNR" id="PIRNR006621"/>
    </source>
</evidence>
<evidence type="ECO:0000256" key="1">
    <source>
        <dbReference type="ARBA" id="ARBA00001917"/>
    </source>
</evidence>
<evidence type="ECO:0000256" key="3">
    <source>
        <dbReference type="ARBA" id="ARBA00022630"/>
    </source>
</evidence>
<keyword evidence="12" id="KW-0547">Nucleotide-binding</keyword>
<dbReference type="EC" id="1.3.1.91" evidence="9"/>
<name>A0AA86M8R1_9BURK</name>
<feature type="binding site" evidence="9 12">
    <location>
        <position position="134"/>
    </location>
    <ligand>
        <name>FMN</name>
        <dbReference type="ChEBI" id="CHEBI:58210"/>
    </ligand>
</feature>
<feature type="site" description="Interacts with tRNA" evidence="9">
    <location>
        <position position="92"/>
    </location>
</feature>
<feature type="domain" description="DUS-like FMN-binding" evidence="13">
    <location>
        <begin position="10"/>
        <end position="319"/>
    </location>
</feature>
<dbReference type="CDD" id="cd02801">
    <property type="entry name" value="DUS_like_FMN"/>
    <property type="match status" value="1"/>
</dbReference>
<dbReference type="RefSeq" id="WP_130556055.1">
    <property type="nucleotide sequence ID" value="NZ_AP028947.1"/>
</dbReference>
<comment type="cofactor">
    <cofactor evidence="1 9 10 12">
        <name>FMN</name>
        <dbReference type="ChEBI" id="CHEBI:58210"/>
    </cofactor>
</comment>
<keyword evidence="4 9" id="KW-0288">FMN</keyword>
<dbReference type="NCBIfam" id="NF008774">
    <property type="entry name" value="PRK11815.1"/>
    <property type="match status" value="1"/>
</dbReference>
<accession>A0AA86M8R1</accession>
<feature type="active site" description="Proton donor" evidence="9 11">
    <location>
        <position position="95"/>
    </location>
</feature>
<feature type="binding site" evidence="9 12">
    <location>
        <begin position="206"/>
        <end position="208"/>
    </location>
    <ligand>
        <name>FMN</name>
        <dbReference type="ChEBI" id="CHEBI:58210"/>
    </ligand>
</feature>
<reference evidence="14 15" key="1">
    <citation type="submission" date="2023-10" db="EMBL/GenBank/DDBJ databases">
        <title>Complete Genome Sequence of Limnobacter thiooxidans CS-K2T, Isolated from freshwater lake sediments in Bavaria, Germany.</title>
        <authorList>
            <person name="Naruki M."/>
            <person name="Watanabe A."/>
            <person name="Warashina T."/>
            <person name="Morita T."/>
            <person name="Arakawa K."/>
        </authorList>
    </citation>
    <scope>NUCLEOTIDE SEQUENCE [LARGE SCALE GENOMIC DNA]</scope>
    <source>
        <strain evidence="14 15">CS-K2</strain>
    </source>
</reference>
<dbReference type="HAMAP" id="MF_02041">
    <property type="entry name" value="DusA_subfam"/>
    <property type="match status" value="1"/>
</dbReference>
<dbReference type="GO" id="GO:0102264">
    <property type="term" value="F:tRNA-dihydrouridine20 synthase activity"/>
    <property type="evidence" value="ECO:0007669"/>
    <property type="project" value="UniProtKB-EC"/>
</dbReference>
<comment type="catalytic activity">
    <reaction evidence="9">
        <text>5,6-dihydrouridine(20a) in tRNA + NADP(+) = uridine(20a) in tRNA + NADPH + H(+)</text>
        <dbReference type="Rhea" id="RHEA:53344"/>
        <dbReference type="Rhea" id="RHEA-COMP:13535"/>
        <dbReference type="Rhea" id="RHEA-COMP:13536"/>
        <dbReference type="ChEBI" id="CHEBI:15378"/>
        <dbReference type="ChEBI" id="CHEBI:57783"/>
        <dbReference type="ChEBI" id="CHEBI:58349"/>
        <dbReference type="ChEBI" id="CHEBI:65315"/>
        <dbReference type="ChEBI" id="CHEBI:74443"/>
    </reaction>
</comment>